<evidence type="ECO:0000256" key="4">
    <source>
        <dbReference type="ARBA" id="ARBA00022737"/>
    </source>
</evidence>
<dbReference type="SUPFAM" id="SSF57667">
    <property type="entry name" value="beta-beta-alpha zinc fingers"/>
    <property type="match status" value="7"/>
</dbReference>
<dbReference type="FunFam" id="3.30.160.60:FF:000875">
    <property type="entry name" value="zinc finger protein 236 isoform X7"/>
    <property type="match status" value="1"/>
</dbReference>
<feature type="domain" description="C2H2-type" evidence="12">
    <location>
        <begin position="439"/>
        <end position="466"/>
    </location>
</feature>
<dbReference type="Pfam" id="PF00096">
    <property type="entry name" value="zf-C2H2"/>
    <property type="match status" value="8"/>
</dbReference>
<evidence type="ECO:0000256" key="1">
    <source>
        <dbReference type="ARBA" id="ARBA00004123"/>
    </source>
</evidence>
<evidence type="ECO:0000313" key="13">
    <source>
        <dbReference type="EMBL" id="GFG31079.1"/>
    </source>
</evidence>
<dbReference type="PANTHER" id="PTHR24393">
    <property type="entry name" value="ZINC FINGER PROTEIN"/>
    <property type="match status" value="1"/>
</dbReference>
<dbReference type="Gene3D" id="3.30.160.60">
    <property type="entry name" value="Classic Zinc Finger"/>
    <property type="match status" value="11"/>
</dbReference>
<dbReference type="FunFam" id="3.30.160.60:FF:001480">
    <property type="entry name" value="Si:cabz01071911.3"/>
    <property type="match status" value="1"/>
</dbReference>
<dbReference type="Proteomes" id="UP000502823">
    <property type="component" value="Unassembled WGS sequence"/>
</dbReference>
<feature type="domain" description="C2H2-type" evidence="12">
    <location>
        <begin position="683"/>
        <end position="710"/>
    </location>
</feature>
<dbReference type="PANTHER" id="PTHR24393:SF15">
    <property type="entry name" value="IP01243P-RELATED"/>
    <property type="match status" value="1"/>
</dbReference>
<feature type="domain" description="C2H2-type" evidence="12">
    <location>
        <begin position="711"/>
        <end position="738"/>
    </location>
</feature>
<feature type="domain" description="C2H2-type" evidence="12">
    <location>
        <begin position="543"/>
        <end position="570"/>
    </location>
</feature>
<keyword evidence="5 11" id="KW-0863">Zinc-finger</keyword>
<keyword evidence="14" id="KW-1185">Reference proteome</keyword>
<dbReference type="FunFam" id="3.30.160.60:FF:002343">
    <property type="entry name" value="Zinc finger protein 33A"/>
    <property type="match status" value="1"/>
</dbReference>
<dbReference type="PROSITE" id="PS50157">
    <property type="entry name" value="ZINC_FINGER_C2H2_2"/>
    <property type="match status" value="11"/>
</dbReference>
<dbReference type="GO" id="GO:0005634">
    <property type="term" value="C:nucleus"/>
    <property type="evidence" value="ECO:0007669"/>
    <property type="project" value="UniProtKB-SubCell"/>
</dbReference>
<evidence type="ECO:0000256" key="7">
    <source>
        <dbReference type="ARBA" id="ARBA00023015"/>
    </source>
</evidence>
<evidence type="ECO:0000256" key="6">
    <source>
        <dbReference type="ARBA" id="ARBA00022833"/>
    </source>
</evidence>
<comment type="subcellular location">
    <subcellularLocation>
        <location evidence="1">Nucleus</location>
    </subcellularLocation>
</comment>
<evidence type="ECO:0000256" key="5">
    <source>
        <dbReference type="ARBA" id="ARBA00022771"/>
    </source>
</evidence>
<dbReference type="OrthoDB" id="6077919at2759"/>
<protein>
    <recommendedName>
        <fullName evidence="12">C2H2-type domain-containing protein</fullName>
    </recommendedName>
</protein>
<feature type="domain" description="C2H2-type" evidence="12">
    <location>
        <begin position="599"/>
        <end position="626"/>
    </location>
</feature>
<comment type="caution">
    <text evidence="13">The sequence shown here is derived from an EMBL/GenBank/DDBJ whole genome shotgun (WGS) entry which is preliminary data.</text>
</comment>
<dbReference type="GO" id="GO:0008270">
    <property type="term" value="F:zinc ion binding"/>
    <property type="evidence" value="ECO:0007669"/>
    <property type="project" value="UniProtKB-KW"/>
</dbReference>
<dbReference type="FunFam" id="3.30.160.60:FF:000446">
    <property type="entry name" value="Zinc finger protein"/>
    <property type="match status" value="2"/>
</dbReference>
<evidence type="ECO:0000256" key="2">
    <source>
        <dbReference type="ARBA" id="ARBA00006991"/>
    </source>
</evidence>
<dbReference type="FunFam" id="3.30.160.60:FF:000624">
    <property type="entry name" value="zinc finger protein 697"/>
    <property type="match status" value="2"/>
</dbReference>
<proteinExistence type="inferred from homology"/>
<dbReference type="EMBL" id="BLKM01000280">
    <property type="protein sequence ID" value="GFG31079.1"/>
    <property type="molecule type" value="Genomic_DNA"/>
</dbReference>
<gene>
    <name evidence="13" type="ORF">Cfor_04586</name>
</gene>
<keyword evidence="6" id="KW-0862">Zinc</keyword>
<keyword evidence="8" id="KW-0238">DNA-binding</keyword>
<feature type="domain" description="C2H2-type" evidence="12">
    <location>
        <begin position="571"/>
        <end position="598"/>
    </location>
</feature>
<dbReference type="InParanoid" id="A0A6L2PEW2"/>
<dbReference type="AlphaFoldDB" id="A0A6L2PEW2"/>
<evidence type="ECO:0000259" key="12">
    <source>
        <dbReference type="PROSITE" id="PS50157"/>
    </source>
</evidence>
<reference evidence="14" key="1">
    <citation type="submission" date="2020-01" db="EMBL/GenBank/DDBJ databases">
        <title>Draft genome sequence of the Termite Coptotermes fromosanus.</title>
        <authorList>
            <person name="Itakura S."/>
            <person name="Yosikawa Y."/>
            <person name="Umezawa K."/>
        </authorList>
    </citation>
    <scope>NUCLEOTIDE SEQUENCE [LARGE SCALE GENOMIC DNA]</scope>
</reference>
<dbReference type="Pfam" id="PF12874">
    <property type="entry name" value="zf-met"/>
    <property type="match status" value="1"/>
</dbReference>
<keyword evidence="4" id="KW-0677">Repeat</keyword>
<keyword evidence="9" id="KW-0804">Transcription</keyword>
<evidence type="ECO:0000256" key="10">
    <source>
        <dbReference type="ARBA" id="ARBA00023242"/>
    </source>
</evidence>
<keyword evidence="10" id="KW-0539">Nucleus</keyword>
<dbReference type="FunFam" id="3.30.160.60:FF:001506">
    <property type="entry name" value="Zinc finger protein"/>
    <property type="match status" value="2"/>
</dbReference>
<evidence type="ECO:0000256" key="11">
    <source>
        <dbReference type="PROSITE-ProRule" id="PRU00042"/>
    </source>
</evidence>
<keyword evidence="7" id="KW-0805">Transcription regulation</keyword>
<organism evidence="13 14">
    <name type="scientific">Coptotermes formosanus</name>
    <name type="common">Formosan subterranean termite</name>
    <dbReference type="NCBI Taxonomy" id="36987"/>
    <lineage>
        <taxon>Eukaryota</taxon>
        <taxon>Metazoa</taxon>
        <taxon>Ecdysozoa</taxon>
        <taxon>Arthropoda</taxon>
        <taxon>Hexapoda</taxon>
        <taxon>Insecta</taxon>
        <taxon>Pterygota</taxon>
        <taxon>Neoptera</taxon>
        <taxon>Polyneoptera</taxon>
        <taxon>Dictyoptera</taxon>
        <taxon>Blattodea</taxon>
        <taxon>Blattoidea</taxon>
        <taxon>Termitoidae</taxon>
        <taxon>Rhinotermitidae</taxon>
        <taxon>Coptotermes</taxon>
    </lineage>
</organism>
<keyword evidence="3" id="KW-0479">Metal-binding</keyword>
<dbReference type="InterPro" id="IPR013087">
    <property type="entry name" value="Znf_C2H2_type"/>
</dbReference>
<feature type="domain" description="C2H2-type" evidence="12">
    <location>
        <begin position="655"/>
        <end position="682"/>
    </location>
</feature>
<sequence>MGMKLITAEYFFSEREAQLAIWNLATEQYSSICWYHLKQSTIIGARECCLLCGIGRRRCVEGCGSETLVIFHQLEQAKLRARGVSTQKNMEAVKVEPDSDDEAHHMPSQDEYCITDEKDYYPVHAEFFVVKSEREVSSSLYRYLFDYRLAQHCHMHVLCRCRWLMVCFTETSECRMIMTYDGAGWCSGDAQVLYFGDVCRAVESEGSLGGTGVEHCHSLLLMLSVLRQDLVLQNMFMNEEEGSSCCDTQEMSLEDDAMSDIKQQNILVPQVICLSFLRLLSLLLVPCNNVEQLVSLVSSAVFVALEEPQHVTAVKDEVIIDVQDEVFPDSGERLDHVPCAEGSSAPDAGLHLDSQQGRISTGGTSYEHVDGTHSGDLDNSVILGVKQFGSETSVTGQAARKHDQTKRKKVHECEICHKCFSTSGNLTVHRCIHTGEKPFICEVCNKKFRLRHYLMIHMRTHTGDKPYNCKVCNRRFGHSNSLAHHARTFHPDVPFVPEVRGRKSSVESLAAVGPFKCDVCDKLFTKRASFVRHTHIHTADKRFSCEVCGKAFAGRASLVAHARIHTGEKLFMCNICNIRFMHRKSLSDHARIHTGDKPFSCEVCKKQFTQYGNLVIHSRIHTGQKPFSCEVCEKSFTQRTHLVLHTWTHTGDKPFTCEVCNKRFTQRATLREHFRTHTGVKPFSCEICHRSFSHRSTLVQHTYIHTGDKPYSCSTCSRSFRQRSSLVGHIRTHSKDKSSASEKLHNNSLIGHYAQ</sequence>
<dbReference type="GO" id="GO:0000978">
    <property type="term" value="F:RNA polymerase II cis-regulatory region sequence-specific DNA binding"/>
    <property type="evidence" value="ECO:0007669"/>
    <property type="project" value="TreeGrafter"/>
</dbReference>
<accession>A0A6L2PEW2</accession>
<evidence type="ECO:0000256" key="3">
    <source>
        <dbReference type="ARBA" id="ARBA00022723"/>
    </source>
</evidence>
<comment type="similarity">
    <text evidence="2">Belongs to the krueppel C2H2-type zinc-finger protein family.</text>
</comment>
<evidence type="ECO:0000256" key="9">
    <source>
        <dbReference type="ARBA" id="ARBA00023163"/>
    </source>
</evidence>
<evidence type="ECO:0000313" key="14">
    <source>
        <dbReference type="Proteomes" id="UP000502823"/>
    </source>
</evidence>
<feature type="domain" description="C2H2-type" evidence="12">
    <location>
        <begin position="627"/>
        <end position="654"/>
    </location>
</feature>
<dbReference type="GO" id="GO:0001228">
    <property type="term" value="F:DNA-binding transcription activator activity, RNA polymerase II-specific"/>
    <property type="evidence" value="ECO:0007669"/>
    <property type="project" value="TreeGrafter"/>
</dbReference>
<evidence type="ECO:0000256" key="8">
    <source>
        <dbReference type="ARBA" id="ARBA00023125"/>
    </source>
</evidence>
<dbReference type="PROSITE" id="PS00028">
    <property type="entry name" value="ZINC_FINGER_C2H2_1"/>
    <property type="match status" value="11"/>
</dbReference>
<name>A0A6L2PEW2_COPFO</name>
<feature type="domain" description="C2H2-type" evidence="12">
    <location>
        <begin position="515"/>
        <end position="542"/>
    </location>
</feature>
<dbReference type="SMART" id="SM00355">
    <property type="entry name" value="ZnF_C2H2"/>
    <property type="match status" value="11"/>
</dbReference>
<dbReference type="InterPro" id="IPR036236">
    <property type="entry name" value="Znf_C2H2_sf"/>
</dbReference>
<dbReference type="FunFam" id="3.30.160.60:FF:000275">
    <property type="entry name" value="zinc finger protein 90 homolog"/>
    <property type="match status" value="1"/>
</dbReference>
<feature type="domain" description="C2H2-type" evidence="12">
    <location>
        <begin position="411"/>
        <end position="438"/>
    </location>
</feature>
<feature type="domain" description="C2H2-type" evidence="12">
    <location>
        <begin position="467"/>
        <end position="490"/>
    </location>
</feature>